<sequence length="749" mass="76832">MSGQSSLEQVIGRSGPLSPRQAAAIGLAVLDQLVALHNRGILHGDVRPSTVLLGPHDRILLAGPSLPSRDFTPPEGVTSPAADLWSLGATLYTAVQGRPPAPGGSLDNAGPIAALLFGLLAGDPARRPDPGSVRNALLGIFHHRAEPPALMPTGSPVPSATPTPPFDPGASARPIPGAPAGHPPGPAGPGTPFQDPARPFAPGAPDPLGPGTPASSGHDTSAAPNRPTPETQPSAHSFTLGAPDPLGPGSSGPGSPVPAPHVPGPPGPSAPGVPSSGGQGGPGAHAADGPAAHGPGSGVSEVSSHETVRLSRRPEGDGTAQPVPAVAEATVPVWKNPAEQTAAIVSGLPLGEVPDTRPTTHAVPGALPVQDMPRVQDTPPAQDIPLAHQPSPSQGPAPSQEQQGQQGPYQSHQSPPQDQWGPQGHQALPSRSHAPQEPPLPPGVFPRREAPAHAETSPRHENPQPHPGVPRHENPQPHPGVPRHDAPDHPGMPSRHEDPPSLPSAPAPGAAREAFAPGDGVTGPTEHAERSRGILVPRPVVALTGALLFGMAVTIGVLLGPVIAGSGEDEFAPEPSGAKGRFAAAPRACSLLSDKQAAELVPNFTSSEVERAACDWLNRHDWRNPNVEKYDLRVRLVAQKQDGSGITRAKEYLAGKKKDFADKGQFATPKPTPPKDLRGVGEEAFVSGSHNSINLYGGSYKVTVVFRISNLIAEVEYERAGVKDDPDGSITAGAVKAARWLTASLKSDD</sequence>
<reference evidence="3 4" key="1">
    <citation type="journal article" date="2019" name="Int. J. Syst. Evol. Microbiol.">
        <title>The Global Catalogue of Microorganisms (GCM) 10K type strain sequencing project: providing services to taxonomists for standard genome sequencing and annotation.</title>
        <authorList>
            <consortium name="The Broad Institute Genomics Platform"/>
            <consortium name="The Broad Institute Genome Sequencing Center for Infectious Disease"/>
            <person name="Wu L."/>
            <person name="Ma J."/>
        </authorList>
    </citation>
    <scope>NUCLEOTIDE SEQUENCE [LARGE SCALE GENOMIC DNA]</scope>
    <source>
        <strain evidence="3 4">JCM 6242</strain>
    </source>
</reference>
<accession>A0ABN3VVI4</accession>
<name>A0ABN3VVI4_9ACTN</name>
<feature type="region of interest" description="Disordered" evidence="1">
    <location>
        <begin position="349"/>
        <end position="531"/>
    </location>
</feature>
<feature type="domain" description="Protein kinase" evidence="2">
    <location>
        <begin position="1"/>
        <end position="138"/>
    </location>
</feature>
<dbReference type="InterPro" id="IPR000719">
    <property type="entry name" value="Prot_kinase_dom"/>
</dbReference>
<keyword evidence="4" id="KW-1185">Reference proteome</keyword>
<dbReference type="Proteomes" id="UP001500831">
    <property type="component" value="Unassembled WGS sequence"/>
</dbReference>
<dbReference type="RefSeq" id="WP_344970888.1">
    <property type="nucleotide sequence ID" value="NZ_BAAAVI010000015.1"/>
</dbReference>
<dbReference type="Gene3D" id="1.10.510.10">
    <property type="entry name" value="Transferase(Phosphotransferase) domain 1"/>
    <property type="match status" value="1"/>
</dbReference>
<evidence type="ECO:0000313" key="4">
    <source>
        <dbReference type="Proteomes" id="UP001500831"/>
    </source>
</evidence>
<proteinExistence type="predicted"/>
<feature type="compositionally biased region" description="Basic and acidic residues" evidence="1">
    <location>
        <begin position="482"/>
        <end position="499"/>
    </location>
</feature>
<feature type="compositionally biased region" description="Basic and acidic residues" evidence="1">
    <location>
        <begin position="446"/>
        <end position="463"/>
    </location>
</feature>
<gene>
    <name evidence="3" type="ORF">GCM10010517_26100</name>
</gene>
<feature type="compositionally biased region" description="Low complexity" evidence="1">
    <location>
        <begin position="389"/>
        <end position="417"/>
    </location>
</feature>
<feature type="compositionally biased region" description="Low complexity" evidence="1">
    <location>
        <begin position="507"/>
        <end position="517"/>
    </location>
</feature>
<organism evidence="3 4">
    <name type="scientific">Streptosporangium fragile</name>
    <dbReference type="NCBI Taxonomy" id="46186"/>
    <lineage>
        <taxon>Bacteria</taxon>
        <taxon>Bacillati</taxon>
        <taxon>Actinomycetota</taxon>
        <taxon>Actinomycetes</taxon>
        <taxon>Streptosporangiales</taxon>
        <taxon>Streptosporangiaceae</taxon>
        <taxon>Streptosporangium</taxon>
    </lineage>
</organism>
<evidence type="ECO:0000313" key="3">
    <source>
        <dbReference type="EMBL" id="GAA2866580.1"/>
    </source>
</evidence>
<evidence type="ECO:0000256" key="1">
    <source>
        <dbReference type="SAM" id="MobiDB-lite"/>
    </source>
</evidence>
<comment type="caution">
    <text evidence="3">The sequence shown here is derived from an EMBL/GenBank/DDBJ whole genome shotgun (WGS) entry which is preliminary data.</text>
</comment>
<feature type="compositionally biased region" description="Low complexity" evidence="1">
    <location>
        <begin position="284"/>
        <end position="294"/>
    </location>
</feature>
<feature type="region of interest" description="Disordered" evidence="1">
    <location>
        <begin position="148"/>
        <end position="323"/>
    </location>
</feature>
<feature type="compositionally biased region" description="Basic and acidic residues" evidence="1">
    <location>
        <begin position="303"/>
        <end position="316"/>
    </location>
</feature>
<evidence type="ECO:0000259" key="2">
    <source>
        <dbReference type="PROSITE" id="PS50011"/>
    </source>
</evidence>
<dbReference type="InterPro" id="IPR011009">
    <property type="entry name" value="Kinase-like_dom_sf"/>
</dbReference>
<feature type="compositionally biased region" description="Polar residues" evidence="1">
    <location>
        <begin position="213"/>
        <end position="237"/>
    </location>
</feature>
<protein>
    <recommendedName>
        <fullName evidence="2">Protein kinase domain-containing protein</fullName>
    </recommendedName>
</protein>
<dbReference type="EMBL" id="BAAAVI010000015">
    <property type="protein sequence ID" value="GAA2866580.1"/>
    <property type="molecule type" value="Genomic_DNA"/>
</dbReference>
<dbReference type="SUPFAM" id="SSF56112">
    <property type="entry name" value="Protein kinase-like (PK-like)"/>
    <property type="match status" value="1"/>
</dbReference>
<dbReference type="PROSITE" id="PS50011">
    <property type="entry name" value="PROTEIN_KINASE_DOM"/>
    <property type="match status" value="1"/>
</dbReference>
<feature type="compositionally biased region" description="Pro residues" evidence="1">
    <location>
        <begin position="255"/>
        <end position="271"/>
    </location>
</feature>